<comment type="catalytic activity">
    <reaction evidence="9">
        <text>L-seryl-[protein] + ATP = O-phospho-L-seryl-[protein] + ADP + H(+)</text>
        <dbReference type="Rhea" id="RHEA:17989"/>
        <dbReference type="Rhea" id="RHEA-COMP:9863"/>
        <dbReference type="Rhea" id="RHEA-COMP:11604"/>
        <dbReference type="ChEBI" id="CHEBI:15378"/>
        <dbReference type="ChEBI" id="CHEBI:29999"/>
        <dbReference type="ChEBI" id="CHEBI:30616"/>
        <dbReference type="ChEBI" id="CHEBI:83421"/>
        <dbReference type="ChEBI" id="CHEBI:456216"/>
        <dbReference type="EC" id="2.7.11.1"/>
    </reaction>
</comment>
<evidence type="ECO:0000313" key="12">
    <source>
        <dbReference type="EMBL" id="OAY38254.1"/>
    </source>
</evidence>
<evidence type="ECO:0000256" key="6">
    <source>
        <dbReference type="ARBA" id="ARBA00022786"/>
    </source>
</evidence>
<name>A0A2C9V3J8_MANES</name>
<dbReference type="PROSITE" id="PS00108">
    <property type="entry name" value="PROTEIN_KINASE_ST"/>
    <property type="match status" value="1"/>
</dbReference>
<dbReference type="InterPro" id="IPR008271">
    <property type="entry name" value="Ser/Thr_kinase_AS"/>
</dbReference>
<dbReference type="Gene3D" id="1.10.510.10">
    <property type="entry name" value="Transferase(Phosphotransferase) domain 1"/>
    <property type="match status" value="1"/>
</dbReference>
<comment type="catalytic activity">
    <reaction evidence="1">
        <text>S-ubiquitinyl-[E2 ubiquitin-conjugating enzyme]-L-cysteine + [acceptor protein]-L-lysine = [E2 ubiquitin-conjugating enzyme]-L-cysteine + N(6)-ubiquitinyl-[acceptor protein]-L-lysine.</text>
        <dbReference type="EC" id="2.3.2.27"/>
    </reaction>
</comment>
<comment type="caution">
    <text evidence="12">The sequence shown here is derived from an EMBL/GenBank/DDBJ whole genome shotgun (WGS) entry which is preliminary data.</text>
</comment>
<dbReference type="Gene3D" id="3.30.200.20">
    <property type="entry name" value="Phosphorylase Kinase, domain 1"/>
    <property type="match status" value="1"/>
</dbReference>
<evidence type="ECO:0000313" key="13">
    <source>
        <dbReference type="Proteomes" id="UP000091857"/>
    </source>
</evidence>
<feature type="domain" description="Protein kinase" evidence="11">
    <location>
        <begin position="460"/>
        <end position="739"/>
    </location>
</feature>
<keyword evidence="3" id="KW-0808">Transferase</keyword>
<dbReference type="Pfam" id="PF00069">
    <property type="entry name" value="Pkinase"/>
    <property type="match status" value="1"/>
</dbReference>
<keyword evidence="13" id="KW-1185">Reference proteome</keyword>
<dbReference type="InterPro" id="IPR011009">
    <property type="entry name" value="Kinase-like_dom_sf"/>
</dbReference>
<dbReference type="GO" id="GO:0005524">
    <property type="term" value="F:ATP binding"/>
    <property type="evidence" value="ECO:0007669"/>
    <property type="project" value="UniProtKB-KW"/>
</dbReference>
<dbReference type="SMART" id="SM00220">
    <property type="entry name" value="S_TKc"/>
    <property type="match status" value="1"/>
</dbReference>
<keyword evidence="5" id="KW-0418">Kinase</keyword>
<sequence length="779" mass="87244">MVRKHAEPARKAAEKGEESVAVAIDVDKGSQYALKWAVEHFLTKGQSVTLLHVKQKAPLGIHDVNKEDSRTNTKQLESEARELFLPFRCFCTRKDIRCNEVVVEDVDISKAIIDYAASHIIQTLILGTPRGGLLIRKFKTIDVPSTVSKAAPDFCTVYVISKGKVSSVRSASAPPPAKLPSQIQWPNKPSYISASPDVHEHQRTGRSLSASKRSSYMSNSIQEDSEMIKSPFIRNSGSMVKSYDPYPPEMDISYASSVRPTSNRMFPSFHDNSESVMNPQYAIGNNYDDRSFPSTDSASTSIDMGSPYNYSYSSQDSGQTSWYSQNTNDAESEIMRLRLELKQTMDMYNSACKGALSAQQKAREYQYWNLEEQHKFDESQPAQESAFALIEKEKTKRKAAMEAAHAAQNLADLEAPKRTSLEIKALKDYEEKEARESWVPSDLRYRRYTIEEIETATRNFSDSLKIGEGGYGPVYKCYLDHTEVAVKVLRADAAQGKPQFQKEVEILSCIRHPNMVLLVGACPEYGCLVYEHMANGSLDDRLFRRGNTPYLPWQVRFKIAAEIATGLLFLHQTKPEPLVHRDLKPGNILLDRYFVSKISDVGLARLVPPSVADSVTQYHMTATAGTFCYIDPEYQQTGMLGTKSDIYSLGILLLQIITAKSPMGLAHLVERSIEDGTFIEVLDPTVPQWPVEDTLKFAKLALKCAELRKKDRPDLGKVILPELNRLKALGKENMPYPMFGGTIRRSRSTNHSHISSLQEMAMTDVLTVSESSSISSSLS</sequence>
<dbReference type="GO" id="GO:0004674">
    <property type="term" value="F:protein serine/threonine kinase activity"/>
    <property type="evidence" value="ECO:0007669"/>
    <property type="project" value="UniProtKB-KW"/>
</dbReference>
<dbReference type="CDD" id="cd01989">
    <property type="entry name" value="USP_STK_Ubox_N"/>
    <property type="match status" value="1"/>
</dbReference>
<evidence type="ECO:0000259" key="11">
    <source>
        <dbReference type="PROSITE" id="PS50011"/>
    </source>
</evidence>
<dbReference type="Gene3D" id="3.40.50.620">
    <property type="entry name" value="HUPs"/>
    <property type="match status" value="1"/>
</dbReference>
<evidence type="ECO:0000256" key="1">
    <source>
        <dbReference type="ARBA" id="ARBA00000900"/>
    </source>
</evidence>
<dbReference type="InterPro" id="IPR014729">
    <property type="entry name" value="Rossmann-like_a/b/a_fold"/>
</dbReference>
<feature type="compositionally biased region" description="Polar residues" evidence="10">
    <location>
        <begin position="205"/>
        <end position="214"/>
    </location>
</feature>
<keyword evidence="6" id="KW-0833">Ubl conjugation pathway</keyword>
<dbReference type="FunFam" id="1.10.510.10:FF:001023">
    <property type="entry name" value="Os07g0541700 protein"/>
    <property type="match status" value="1"/>
</dbReference>
<proteinExistence type="predicted"/>
<dbReference type="GO" id="GO:0061630">
    <property type="term" value="F:ubiquitin protein ligase activity"/>
    <property type="evidence" value="ECO:0007669"/>
    <property type="project" value="UniProtKB-EC"/>
</dbReference>
<dbReference type="PROSITE" id="PS50011">
    <property type="entry name" value="PROTEIN_KINASE_DOM"/>
    <property type="match status" value="1"/>
</dbReference>
<dbReference type="InterPro" id="IPR000719">
    <property type="entry name" value="Prot_kinase_dom"/>
</dbReference>
<dbReference type="SUPFAM" id="SSF52402">
    <property type="entry name" value="Adenine nucleotide alpha hydrolases-like"/>
    <property type="match status" value="1"/>
</dbReference>
<dbReference type="InterPro" id="IPR006016">
    <property type="entry name" value="UspA"/>
</dbReference>
<dbReference type="SUPFAM" id="SSF56112">
    <property type="entry name" value="Protein kinase-like (PK-like)"/>
    <property type="match status" value="1"/>
</dbReference>
<dbReference type="Pfam" id="PF00582">
    <property type="entry name" value="Usp"/>
    <property type="match status" value="1"/>
</dbReference>
<dbReference type="OrthoDB" id="4062651at2759"/>
<dbReference type="AlphaFoldDB" id="A0A2C9V3J8"/>
<organism evidence="12 13">
    <name type="scientific">Manihot esculenta</name>
    <name type="common">Cassava</name>
    <name type="synonym">Jatropha manihot</name>
    <dbReference type="NCBI Taxonomy" id="3983"/>
    <lineage>
        <taxon>Eukaryota</taxon>
        <taxon>Viridiplantae</taxon>
        <taxon>Streptophyta</taxon>
        <taxon>Embryophyta</taxon>
        <taxon>Tracheophyta</taxon>
        <taxon>Spermatophyta</taxon>
        <taxon>Magnoliopsida</taxon>
        <taxon>eudicotyledons</taxon>
        <taxon>Gunneridae</taxon>
        <taxon>Pentapetalae</taxon>
        <taxon>rosids</taxon>
        <taxon>fabids</taxon>
        <taxon>Malpighiales</taxon>
        <taxon>Euphorbiaceae</taxon>
        <taxon>Crotonoideae</taxon>
        <taxon>Manihoteae</taxon>
        <taxon>Manihot</taxon>
    </lineage>
</organism>
<keyword evidence="7" id="KW-0067">ATP-binding</keyword>
<evidence type="ECO:0000256" key="3">
    <source>
        <dbReference type="ARBA" id="ARBA00022679"/>
    </source>
</evidence>
<gene>
    <name evidence="12" type="ORF">MANES_10G000500v8</name>
</gene>
<evidence type="ECO:0000256" key="4">
    <source>
        <dbReference type="ARBA" id="ARBA00022741"/>
    </source>
</evidence>
<accession>A0A2C9V3J8</accession>
<evidence type="ECO:0000256" key="5">
    <source>
        <dbReference type="ARBA" id="ARBA00022777"/>
    </source>
</evidence>
<evidence type="ECO:0000256" key="8">
    <source>
        <dbReference type="ARBA" id="ARBA00047899"/>
    </source>
</evidence>
<protein>
    <recommendedName>
        <fullName evidence="11">Protein kinase domain-containing protein</fullName>
    </recommendedName>
</protein>
<dbReference type="FunFam" id="3.30.200.20:FF:000162">
    <property type="entry name" value="Adenine nucleotide alpha hydrolase-like domain kinase"/>
    <property type="match status" value="1"/>
</dbReference>
<dbReference type="Gramene" id="Manes.10G000500.1.v8.1">
    <property type="protein sequence ID" value="Manes.10G000500.1.v8.1.CDS"/>
    <property type="gene ID" value="Manes.10G000500.v8.1"/>
</dbReference>
<keyword evidence="2" id="KW-0723">Serine/threonine-protein kinase</keyword>
<dbReference type="PANTHER" id="PTHR45647">
    <property type="entry name" value="OS02G0152300 PROTEIN"/>
    <property type="match status" value="1"/>
</dbReference>
<evidence type="ECO:0000256" key="10">
    <source>
        <dbReference type="SAM" id="MobiDB-lite"/>
    </source>
</evidence>
<dbReference type="Proteomes" id="UP000091857">
    <property type="component" value="Chromosome 10"/>
</dbReference>
<evidence type="ECO:0000256" key="2">
    <source>
        <dbReference type="ARBA" id="ARBA00022527"/>
    </source>
</evidence>
<dbReference type="PANTHER" id="PTHR45647:SF103">
    <property type="entry name" value="PROTEIN KINASE DOMAIN-CONTAINING PROTEIN"/>
    <property type="match status" value="1"/>
</dbReference>
<evidence type="ECO:0000256" key="7">
    <source>
        <dbReference type="ARBA" id="ARBA00022840"/>
    </source>
</evidence>
<comment type="catalytic activity">
    <reaction evidence="8">
        <text>L-threonyl-[protein] + ATP = O-phospho-L-threonyl-[protein] + ADP + H(+)</text>
        <dbReference type="Rhea" id="RHEA:46608"/>
        <dbReference type="Rhea" id="RHEA-COMP:11060"/>
        <dbReference type="Rhea" id="RHEA-COMP:11605"/>
        <dbReference type="ChEBI" id="CHEBI:15378"/>
        <dbReference type="ChEBI" id="CHEBI:30013"/>
        <dbReference type="ChEBI" id="CHEBI:30616"/>
        <dbReference type="ChEBI" id="CHEBI:61977"/>
        <dbReference type="ChEBI" id="CHEBI:456216"/>
        <dbReference type="EC" id="2.7.11.1"/>
    </reaction>
</comment>
<dbReference type="InterPro" id="IPR051348">
    <property type="entry name" value="U-box_ubiquitin_ligases"/>
</dbReference>
<dbReference type="EMBL" id="CM004396">
    <property type="protein sequence ID" value="OAY38254.1"/>
    <property type="molecule type" value="Genomic_DNA"/>
</dbReference>
<feature type="region of interest" description="Disordered" evidence="10">
    <location>
        <begin position="193"/>
        <end position="214"/>
    </location>
</feature>
<evidence type="ECO:0000256" key="9">
    <source>
        <dbReference type="ARBA" id="ARBA00048679"/>
    </source>
</evidence>
<reference evidence="13" key="1">
    <citation type="journal article" date="2016" name="Nat. Biotechnol.">
        <title>Sequencing wild and cultivated cassava and related species reveals extensive interspecific hybridization and genetic diversity.</title>
        <authorList>
            <person name="Bredeson J.V."/>
            <person name="Lyons J.B."/>
            <person name="Prochnik S.E."/>
            <person name="Wu G.A."/>
            <person name="Ha C.M."/>
            <person name="Edsinger-Gonzales E."/>
            <person name="Grimwood J."/>
            <person name="Schmutz J."/>
            <person name="Rabbi I.Y."/>
            <person name="Egesi C."/>
            <person name="Nauluvula P."/>
            <person name="Lebot V."/>
            <person name="Ndunguru J."/>
            <person name="Mkamilo G."/>
            <person name="Bart R.S."/>
            <person name="Setter T.L."/>
            <person name="Gleadow R.M."/>
            <person name="Kulakow P."/>
            <person name="Ferguson M.E."/>
            <person name="Rounsley S."/>
            <person name="Rokhsar D.S."/>
        </authorList>
    </citation>
    <scope>NUCLEOTIDE SEQUENCE [LARGE SCALE GENOMIC DNA]</scope>
    <source>
        <strain evidence="13">cv. AM560-2</strain>
    </source>
</reference>
<keyword evidence="4" id="KW-0547">Nucleotide-binding</keyword>